<protein>
    <submittedName>
        <fullName evidence="4">ShKT domain-containing protein</fullName>
    </submittedName>
</protein>
<dbReference type="EMBL" id="UZAH01000365">
    <property type="protein sequence ID" value="VDO18888.1"/>
    <property type="molecule type" value="Genomic_DNA"/>
</dbReference>
<evidence type="ECO:0000313" key="2">
    <source>
        <dbReference type="EMBL" id="VDO18888.1"/>
    </source>
</evidence>
<evidence type="ECO:0000313" key="3">
    <source>
        <dbReference type="Proteomes" id="UP000050761"/>
    </source>
</evidence>
<feature type="compositionally biased region" description="Polar residues" evidence="1">
    <location>
        <begin position="480"/>
        <end position="514"/>
    </location>
</feature>
<accession>A0A183F2W8</accession>
<proteinExistence type="predicted"/>
<evidence type="ECO:0000256" key="1">
    <source>
        <dbReference type="SAM" id="MobiDB-lite"/>
    </source>
</evidence>
<feature type="region of interest" description="Disordered" evidence="1">
    <location>
        <begin position="532"/>
        <end position="554"/>
    </location>
</feature>
<reference evidence="4" key="2">
    <citation type="submission" date="2019-09" db="UniProtKB">
        <authorList>
            <consortium name="WormBaseParasite"/>
        </authorList>
    </citation>
    <scope>IDENTIFICATION</scope>
</reference>
<keyword evidence="3" id="KW-1185">Reference proteome</keyword>
<name>A0A183F2W8_HELPZ</name>
<accession>A0A3P7WMT9</accession>
<dbReference type="WBParaSite" id="HPBE_0000050501-mRNA-1">
    <property type="protein sequence ID" value="HPBE_0000050501-mRNA-1"/>
    <property type="gene ID" value="HPBE_0000050501"/>
</dbReference>
<evidence type="ECO:0000313" key="4">
    <source>
        <dbReference type="WBParaSite" id="HPBE_0000050501-mRNA-1"/>
    </source>
</evidence>
<feature type="region of interest" description="Disordered" evidence="1">
    <location>
        <begin position="174"/>
        <end position="223"/>
    </location>
</feature>
<feature type="compositionally biased region" description="Low complexity" evidence="1">
    <location>
        <begin position="174"/>
        <end position="201"/>
    </location>
</feature>
<gene>
    <name evidence="2" type="ORF">HPBE_LOCUS506</name>
</gene>
<dbReference type="Proteomes" id="UP000050761">
    <property type="component" value="Unassembled WGS sequence"/>
</dbReference>
<feature type="region of interest" description="Disordered" evidence="1">
    <location>
        <begin position="475"/>
        <end position="518"/>
    </location>
</feature>
<dbReference type="Pfam" id="PF01359">
    <property type="entry name" value="Transposase_1"/>
    <property type="match status" value="1"/>
</dbReference>
<dbReference type="AlphaFoldDB" id="A0A183F2W8"/>
<sequence>MASCWEFWELLNTETTVTAPVYAAQLHSLADAMRQKRPGLGFINAHTGPPPSAKEGDGCLCANHLAKESNSCFKPTERWANKAASGKADLSKCPDDCANGDVMKQLNNQQIKMSLFKKQPCFMKCPCLCPDFCEDRDSFEKTKCPSELTAENLVICGIQYEMEVHMNASSSASASLTSAPKSSDTYLPSSSETSHTVETSTDPVLNTSDMTMPYASSQKTASSTSTIQAKIATTTEAPISSKQQESTSSSMLIAFDSTPSKSGKETLASLWTSKAPPKETEAPLDTLTFSEQNDKTKISTQSSSVLTTTHAAPYEVTRSSDPSVDHASEVFFPSQISSRTTGAPTSIPKMSDQPTTAYETTGKAAINYESTTSLFLKKVTTVAPTQAVSSRPTGVQNMKTLPALHSTRSFTENMNALYMISTRKSKVPEEIHNAFHTSSVAYAISRNEQHTSSATKSTAQTDEGLTELQQVVETGHRDVPSTTLGQLSPTMTGFLMKSSSTPRTSKPMLSNTMTHETDERRTAKNVMITTDPAPTSYRQSASSPDSLKTSPTTQPTKIITASKESYDDKTIYTDNSIQAVVFCNLGKNSDLADEVDLRNGEVLELLRNAR</sequence>
<feature type="region of interest" description="Disordered" evidence="1">
    <location>
        <begin position="255"/>
        <end position="304"/>
    </location>
</feature>
<dbReference type="InterPro" id="IPR001888">
    <property type="entry name" value="Transposase_1"/>
</dbReference>
<reference evidence="2 3" key="1">
    <citation type="submission" date="2018-11" db="EMBL/GenBank/DDBJ databases">
        <authorList>
            <consortium name="Pathogen Informatics"/>
        </authorList>
    </citation>
    <scope>NUCLEOTIDE SEQUENCE [LARGE SCALE GENOMIC DNA]</scope>
</reference>
<organism evidence="3 4">
    <name type="scientific">Heligmosomoides polygyrus</name>
    <name type="common">Parasitic roundworm</name>
    <dbReference type="NCBI Taxonomy" id="6339"/>
    <lineage>
        <taxon>Eukaryota</taxon>
        <taxon>Metazoa</taxon>
        <taxon>Ecdysozoa</taxon>
        <taxon>Nematoda</taxon>
        <taxon>Chromadorea</taxon>
        <taxon>Rhabditida</taxon>
        <taxon>Rhabditina</taxon>
        <taxon>Rhabditomorpha</taxon>
        <taxon>Strongyloidea</taxon>
        <taxon>Heligmosomidae</taxon>
        <taxon>Heligmosomoides</taxon>
    </lineage>
</organism>